<evidence type="ECO:0000313" key="6">
    <source>
        <dbReference type="Proteomes" id="UP000242188"/>
    </source>
</evidence>
<keyword evidence="1" id="KW-0694">RNA-binding</keyword>
<dbReference type="InterPro" id="IPR036612">
    <property type="entry name" value="KH_dom_type_1_sf"/>
</dbReference>
<dbReference type="OrthoDB" id="10069557at2759"/>
<dbReference type="InterPro" id="IPR004087">
    <property type="entry name" value="KH_dom"/>
</dbReference>
<feature type="compositionally biased region" description="Polar residues" evidence="2">
    <location>
        <begin position="315"/>
        <end position="339"/>
    </location>
</feature>
<feature type="compositionally biased region" description="Basic and acidic residues" evidence="2">
    <location>
        <begin position="31"/>
        <end position="45"/>
    </location>
</feature>
<name>A0A210R2W9_MIZYE</name>
<dbReference type="AlphaFoldDB" id="A0A210R2W9"/>
<reference evidence="5 6" key="1">
    <citation type="journal article" date="2017" name="Nat. Ecol. Evol.">
        <title>Scallop genome provides insights into evolution of bilaterian karyotype and development.</title>
        <authorList>
            <person name="Wang S."/>
            <person name="Zhang J."/>
            <person name="Jiao W."/>
            <person name="Li J."/>
            <person name="Xun X."/>
            <person name="Sun Y."/>
            <person name="Guo X."/>
            <person name="Huan P."/>
            <person name="Dong B."/>
            <person name="Zhang L."/>
            <person name="Hu X."/>
            <person name="Sun X."/>
            <person name="Wang J."/>
            <person name="Zhao C."/>
            <person name="Wang Y."/>
            <person name="Wang D."/>
            <person name="Huang X."/>
            <person name="Wang R."/>
            <person name="Lv J."/>
            <person name="Li Y."/>
            <person name="Zhang Z."/>
            <person name="Liu B."/>
            <person name="Lu W."/>
            <person name="Hui Y."/>
            <person name="Liang J."/>
            <person name="Zhou Z."/>
            <person name="Hou R."/>
            <person name="Li X."/>
            <person name="Liu Y."/>
            <person name="Li H."/>
            <person name="Ning X."/>
            <person name="Lin Y."/>
            <person name="Zhao L."/>
            <person name="Xing Q."/>
            <person name="Dou J."/>
            <person name="Li Y."/>
            <person name="Mao J."/>
            <person name="Guo H."/>
            <person name="Dou H."/>
            <person name="Li T."/>
            <person name="Mu C."/>
            <person name="Jiang W."/>
            <person name="Fu Q."/>
            <person name="Fu X."/>
            <person name="Miao Y."/>
            <person name="Liu J."/>
            <person name="Yu Q."/>
            <person name="Li R."/>
            <person name="Liao H."/>
            <person name="Li X."/>
            <person name="Kong Y."/>
            <person name="Jiang Z."/>
            <person name="Chourrout D."/>
            <person name="Li R."/>
            <person name="Bao Z."/>
        </authorList>
    </citation>
    <scope>NUCLEOTIDE SEQUENCE [LARGE SCALE GENOMIC DNA]</scope>
    <source>
        <strain evidence="5 6">PY_sf001</strain>
    </source>
</reference>
<dbReference type="PROSITE" id="PS50084">
    <property type="entry name" value="KH_TYPE_1"/>
    <property type="match status" value="1"/>
</dbReference>
<accession>A0A210R2W9</accession>
<keyword evidence="3" id="KW-0472">Membrane</keyword>
<dbReference type="InterPro" id="IPR004088">
    <property type="entry name" value="KH_dom_type_1"/>
</dbReference>
<dbReference type="Proteomes" id="UP000242188">
    <property type="component" value="Unassembled WGS sequence"/>
</dbReference>
<sequence>MANLKVIVGCSVSFFGLLWLFFWKKSPKQKPPSDSKENHAEDTHRKLPSVGSKNNLPDVVHQSTESESPGIQQEAVLEKVLSNKEVVQTESCILGDSSEAQDADQDQECVEEPIIQEEVLTSSSCAVTQSGNKTLDTLEYDMNCNGDSTRFSTSEYNSTQIAGSDDNLHRNSAMNEAFMTSDIGDGIMNKTCEKPTDSTHDVSLSTSTFAEPLLESTKLDITACENEQSMKIECSVPSLIENNITYNNKHMNGKQVHDNENDKNDSFKNCRILESDSIVNQVNSNHDQMTSSWSSEVESCDNVDKQTDIELCGGDNSNSVHTADSVGPTPSKTDSSAHGSDSNTSNCDSVSSNCSSRASSIVETPNKSGSSKKETYEFNFPTQFCGRLIGKHGKNIQLLKERSGANISLSNHPYTPDFQLCLIEGTQRHIDEALKVIGRKFPDVDLTAIGAEVENEPEPSTNGKPMLMPDIMQVCVSFQLNLPEGVSIDVVVSSIVDAGHVFVQQHTHPSFPSLERLNQFMIACYTQDSIVPQLPRPLEGKSGIITLSLATKYR</sequence>
<protein>
    <submittedName>
        <fullName evidence="5">A-kinase anchor protein 1, mitochondrial</fullName>
    </submittedName>
</protein>
<feature type="compositionally biased region" description="Polar residues" evidence="2">
    <location>
        <begin position="51"/>
        <end position="71"/>
    </location>
</feature>
<dbReference type="GO" id="GO:0003723">
    <property type="term" value="F:RNA binding"/>
    <property type="evidence" value="ECO:0007669"/>
    <property type="project" value="UniProtKB-UniRule"/>
</dbReference>
<dbReference type="SUPFAM" id="SSF54791">
    <property type="entry name" value="Eukaryotic type KH-domain (KH-domain type I)"/>
    <property type="match status" value="1"/>
</dbReference>
<feature type="region of interest" description="Disordered" evidence="2">
    <location>
        <begin position="311"/>
        <end position="352"/>
    </location>
</feature>
<dbReference type="Gene3D" id="3.30.1370.10">
    <property type="entry name" value="K Homology domain, type 1"/>
    <property type="match status" value="1"/>
</dbReference>
<feature type="domain" description="K Homology" evidence="4">
    <location>
        <begin position="372"/>
        <end position="442"/>
    </location>
</feature>
<feature type="transmembrane region" description="Helical" evidence="3">
    <location>
        <begin position="6"/>
        <end position="23"/>
    </location>
</feature>
<keyword evidence="5" id="KW-0808">Transferase</keyword>
<comment type="caution">
    <text evidence="5">The sequence shown here is derived from an EMBL/GenBank/DDBJ whole genome shotgun (WGS) entry which is preliminary data.</text>
</comment>
<proteinExistence type="predicted"/>
<keyword evidence="3" id="KW-1133">Transmembrane helix</keyword>
<feature type="region of interest" description="Disordered" evidence="2">
    <location>
        <begin position="26"/>
        <end position="71"/>
    </location>
</feature>
<dbReference type="GO" id="GO:0016301">
    <property type="term" value="F:kinase activity"/>
    <property type="evidence" value="ECO:0007669"/>
    <property type="project" value="UniProtKB-KW"/>
</dbReference>
<evidence type="ECO:0000259" key="4">
    <source>
        <dbReference type="SMART" id="SM00322"/>
    </source>
</evidence>
<keyword evidence="6" id="KW-1185">Reference proteome</keyword>
<dbReference type="EMBL" id="NEDP02000704">
    <property type="protein sequence ID" value="OWF55295.1"/>
    <property type="molecule type" value="Genomic_DNA"/>
</dbReference>
<organism evidence="5 6">
    <name type="scientific">Mizuhopecten yessoensis</name>
    <name type="common">Japanese scallop</name>
    <name type="synonym">Patinopecten yessoensis</name>
    <dbReference type="NCBI Taxonomy" id="6573"/>
    <lineage>
        <taxon>Eukaryota</taxon>
        <taxon>Metazoa</taxon>
        <taxon>Spiralia</taxon>
        <taxon>Lophotrochozoa</taxon>
        <taxon>Mollusca</taxon>
        <taxon>Bivalvia</taxon>
        <taxon>Autobranchia</taxon>
        <taxon>Pteriomorphia</taxon>
        <taxon>Pectinida</taxon>
        <taxon>Pectinoidea</taxon>
        <taxon>Pectinidae</taxon>
        <taxon>Mizuhopecten</taxon>
    </lineage>
</organism>
<evidence type="ECO:0000256" key="3">
    <source>
        <dbReference type="SAM" id="Phobius"/>
    </source>
</evidence>
<evidence type="ECO:0000256" key="1">
    <source>
        <dbReference type="PROSITE-ProRule" id="PRU00117"/>
    </source>
</evidence>
<dbReference type="Pfam" id="PF00013">
    <property type="entry name" value="KH_1"/>
    <property type="match status" value="1"/>
</dbReference>
<feature type="compositionally biased region" description="Low complexity" evidence="2">
    <location>
        <begin position="340"/>
        <end position="352"/>
    </location>
</feature>
<dbReference type="CDD" id="cd22395">
    <property type="entry name" value="KH-I_AKAP1"/>
    <property type="match status" value="1"/>
</dbReference>
<dbReference type="InterPro" id="IPR047368">
    <property type="entry name" value="KH-I_AKAP1"/>
</dbReference>
<evidence type="ECO:0000313" key="5">
    <source>
        <dbReference type="EMBL" id="OWF55295.1"/>
    </source>
</evidence>
<dbReference type="SMART" id="SM00322">
    <property type="entry name" value="KH"/>
    <property type="match status" value="1"/>
</dbReference>
<gene>
    <name evidence="5" type="ORF">KP79_PYT16335</name>
</gene>
<dbReference type="STRING" id="6573.A0A210R2W9"/>
<evidence type="ECO:0000256" key="2">
    <source>
        <dbReference type="SAM" id="MobiDB-lite"/>
    </source>
</evidence>
<keyword evidence="5" id="KW-0418">Kinase</keyword>
<keyword evidence="3" id="KW-0812">Transmembrane</keyword>